<dbReference type="GO" id="GO:0015679">
    <property type="term" value="P:plasma membrane copper ion transport"/>
    <property type="evidence" value="ECO:0007669"/>
    <property type="project" value="TreeGrafter"/>
</dbReference>
<dbReference type="EMBL" id="CP036287">
    <property type="protein sequence ID" value="QDU68016.1"/>
    <property type="molecule type" value="Genomic_DNA"/>
</dbReference>
<dbReference type="Pfam" id="PF25954">
    <property type="entry name" value="Beta-barrel_RND_2"/>
    <property type="match status" value="1"/>
</dbReference>
<dbReference type="Proteomes" id="UP000316921">
    <property type="component" value="Chromosome"/>
</dbReference>
<reference evidence="6 7" key="1">
    <citation type="submission" date="2019-02" db="EMBL/GenBank/DDBJ databases">
        <title>Deep-cultivation of Planctomycetes and their phenomic and genomic characterization uncovers novel biology.</title>
        <authorList>
            <person name="Wiegand S."/>
            <person name="Jogler M."/>
            <person name="Boedeker C."/>
            <person name="Pinto D."/>
            <person name="Vollmers J."/>
            <person name="Rivas-Marin E."/>
            <person name="Kohn T."/>
            <person name="Peeters S.H."/>
            <person name="Heuer A."/>
            <person name="Rast P."/>
            <person name="Oberbeckmann S."/>
            <person name="Bunk B."/>
            <person name="Jeske O."/>
            <person name="Meyerdierks A."/>
            <person name="Storesund J.E."/>
            <person name="Kallscheuer N."/>
            <person name="Luecker S."/>
            <person name="Lage O.M."/>
            <person name="Pohl T."/>
            <person name="Merkel B.J."/>
            <person name="Hornburger P."/>
            <person name="Mueller R.-W."/>
            <person name="Bruemmer F."/>
            <person name="Labrenz M."/>
            <person name="Spormann A.M."/>
            <person name="Op den Camp H."/>
            <person name="Overmann J."/>
            <person name="Amann R."/>
            <person name="Jetten M.S.M."/>
            <person name="Mascher T."/>
            <person name="Medema M.H."/>
            <person name="Devos D.P."/>
            <person name="Kaster A.-K."/>
            <person name="Ovreas L."/>
            <person name="Rohde M."/>
            <person name="Galperin M.Y."/>
            <person name="Jogler C."/>
        </authorList>
    </citation>
    <scope>NUCLEOTIDE SEQUENCE [LARGE SCALE GENOMIC DNA]</scope>
    <source>
        <strain evidence="6 7">Pla133</strain>
    </source>
</reference>
<accession>A0A518BM44</accession>
<feature type="domain" description="CusB-like beta-barrel" evidence="4">
    <location>
        <begin position="414"/>
        <end position="496"/>
    </location>
</feature>
<dbReference type="InterPro" id="IPR058649">
    <property type="entry name" value="CzcB_C"/>
</dbReference>
<dbReference type="Gene3D" id="2.40.420.20">
    <property type="match status" value="1"/>
</dbReference>
<comment type="similarity">
    <text evidence="1">Belongs to the membrane fusion protein (MFP) (TC 8.A.1) family.</text>
</comment>
<dbReference type="SUPFAM" id="SSF111369">
    <property type="entry name" value="HlyD-like secretion proteins"/>
    <property type="match status" value="1"/>
</dbReference>
<dbReference type="Pfam" id="PF25975">
    <property type="entry name" value="CzcB_C"/>
    <property type="match status" value="1"/>
</dbReference>
<evidence type="ECO:0000259" key="5">
    <source>
        <dbReference type="Pfam" id="PF25975"/>
    </source>
</evidence>
<dbReference type="NCBIfam" id="TIGR01730">
    <property type="entry name" value="RND_mfp"/>
    <property type="match status" value="1"/>
</dbReference>
<organism evidence="6 7">
    <name type="scientific">Engelhardtia mirabilis</name>
    <dbReference type="NCBI Taxonomy" id="2528011"/>
    <lineage>
        <taxon>Bacteria</taxon>
        <taxon>Pseudomonadati</taxon>
        <taxon>Planctomycetota</taxon>
        <taxon>Planctomycetia</taxon>
        <taxon>Planctomycetia incertae sedis</taxon>
        <taxon>Engelhardtia</taxon>
    </lineage>
</organism>
<evidence type="ECO:0000256" key="3">
    <source>
        <dbReference type="SAM" id="Coils"/>
    </source>
</evidence>
<evidence type="ECO:0000256" key="1">
    <source>
        <dbReference type="ARBA" id="ARBA00009477"/>
    </source>
</evidence>
<evidence type="ECO:0000256" key="2">
    <source>
        <dbReference type="ARBA" id="ARBA00022448"/>
    </source>
</evidence>
<keyword evidence="2" id="KW-0813">Transport</keyword>
<feature type="domain" description="CzcB-like C-terminal circularly permuted SH3-like" evidence="5">
    <location>
        <begin position="503"/>
        <end position="563"/>
    </location>
</feature>
<evidence type="ECO:0000259" key="4">
    <source>
        <dbReference type="Pfam" id="PF25954"/>
    </source>
</evidence>
<keyword evidence="3" id="KW-0175">Coiled coil</keyword>
<dbReference type="InterPro" id="IPR006143">
    <property type="entry name" value="RND_pump_MFP"/>
</dbReference>
<dbReference type="GO" id="GO:0060003">
    <property type="term" value="P:copper ion export"/>
    <property type="evidence" value="ECO:0007669"/>
    <property type="project" value="TreeGrafter"/>
</dbReference>
<sequence>MLHHDCRSALDRTLLVVLLSVVAWGCSSEIHEDLDHEGHEHAVGDDDHDHVAIGVTLFTDELGLYLEYPPLVAGVEARFLAHLTLLASGAPLADASVRLELSGDGGQQVTLVAERAEVPGIFIPAGAIEDPAIYAARLIVDGADVRATIPIEQVLVYPDEARAHAAAEAEEVEEPADVTHFLLEQQWRIGLRTEVVERRTLTERLRVPGVVEVPQGELAVVGAPFDGRLAAPESGDLPRIGERVVAGQVLGFLDPPLSIGDSAAAVANEASLRGLELDLMGRELDLEARSVDVEQARIRAQTRLEFARAALQRAETLRASDLGTESELAQKRMDVELASREIEGALALAESVERARARLDQLRADAAIATTAAEVPGRAPLVAPIDGEVVEVGHVRGEAVASQATIFRLMDLERVWLVANVSEFDLAAVGDDLGALLEIPAFPDRRFDVVADLNGGVVSVGREVQPGARTVALRFAADNPDGLLRAGMYVDLQLATGSAAEAVAVPTTAVVTESGQPIAFVLLDGETFQKRYLELGPRDGDLVSVRAGLEPGERVVTAGAYLLRLASASPAEFGHGHAH</sequence>
<keyword evidence="7" id="KW-1185">Reference proteome</keyword>
<dbReference type="InterPro" id="IPR051909">
    <property type="entry name" value="MFP_Cation_Efflux"/>
</dbReference>
<evidence type="ECO:0000313" key="6">
    <source>
        <dbReference type="EMBL" id="QDU68016.1"/>
    </source>
</evidence>
<dbReference type="GO" id="GO:0016020">
    <property type="term" value="C:membrane"/>
    <property type="evidence" value="ECO:0007669"/>
    <property type="project" value="InterPro"/>
</dbReference>
<dbReference type="GO" id="GO:0030313">
    <property type="term" value="C:cell envelope"/>
    <property type="evidence" value="ECO:0007669"/>
    <property type="project" value="TreeGrafter"/>
</dbReference>
<proteinExistence type="inferred from homology"/>
<dbReference type="PANTHER" id="PTHR30097:SF4">
    <property type="entry name" value="SLR6042 PROTEIN"/>
    <property type="match status" value="1"/>
</dbReference>
<protein>
    <submittedName>
        <fullName evidence="6">Cobalt-zinc-cadmium resistance protein CzcB</fullName>
    </submittedName>
</protein>
<feature type="coiled-coil region" evidence="3">
    <location>
        <begin position="345"/>
        <end position="372"/>
    </location>
</feature>
<evidence type="ECO:0000313" key="7">
    <source>
        <dbReference type="Proteomes" id="UP000316921"/>
    </source>
</evidence>
<dbReference type="KEGG" id="pbap:Pla133_31070"/>
<dbReference type="Gene3D" id="2.40.30.170">
    <property type="match status" value="1"/>
</dbReference>
<dbReference type="GO" id="GO:0022857">
    <property type="term" value="F:transmembrane transporter activity"/>
    <property type="evidence" value="ECO:0007669"/>
    <property type="project" value="InterPro"/>
</dbReference>
<gene>
    <name evidence="6" type="primary">czcB_1</name>
    <name evidence="6" type="ORF">Pla133_31070</name>
</gene>
<dbReference type="AlphaFoldDB" id="A0A518BM44"/>
<dbReference type="InterPro" id="IPR058792">
    <property type="entry name" value="Beta-barrel_RND_2"/>
</dbReference>
<name>A0A518BM44_9BACT</name>
<dbReference type="PANTHER" id="PTHR30097">
    <property type="entry name" value="CATION EFFLUX SYSTEM PROTEIN CUSB"/>
    <property type="match status" value="1"/>
</dbReference>